<proteinExistence type="predicted"/>
<dbReference type="HOGENOM" id="CLU_2549361_0_0_1"/>
<reference evidence="1 2" key="1">
    <citation type="submission" date="2014-06" db="EMBL/GenBank/DDBJ databases">
        <title>Evolutionary Origins and Diversification of the Mycorrhizal Mutualists.</title>
        <authorList>
            <consortium name="DOE Joint Genome Institute"/>
            <consortium name="Mycorrhizal Genomics Consortium"/>
            <person name="Kohler A."/>
            <person name="Kuo A."/>
            <person name="Nagy L.G."/>
            <person name="Floudas D."/>
            <person name="Copeland A."/>
            <person name="Barry K.W."/>
            <person name="Cichocki N."/>
            <person name="Veneault-Fourrey C."/>
            <person name="LaButti K."/>
            <person name="Lindquist E.A."/>
            <person name="Lipzen A."/>
            <person name="Lundell T."/>
            <person name="Morin E."/>
            <person name="Murat C."/>
            <person name="Riley R."/>
            <person name="Ohm R."/>
            <person name="Sun H."/>
            <person name="Tunlid A."/>
            <person name="Henrissat B."/>
            <person name="Grigoriev I.V."/>
            <person name="Hibbett D.S."/>
            <person name="Martin F."/>
        </authorList>
    </citation>
    <scope>NUCLEOTIDE SEQUENCE [LARGE SCALE GENOMIC DNA]</scope>
    <source>
        <strain evidence="1 2">SS14</strain>
    </source>
</reference>
<accession>A0A0C9UCZ3</accession>
<name>A0A0C9UCZ3_SPHS4</name>
<protein>
    <submittedName>
        <fullName evidence="1">Uncharacterized protein</fullName>
    </submittedName>
</protein>
<evidence type="ECO:0000313" key="1">
    <source>
        <dbReference type="EMBL" id="KIJ22900.1"/>
    </source>
</evidence>
<dbReference type="AlphaFoldDB" id="A0A0C9UCZ3"/>
<dbReference type="EMBL" id="KN837889">
    <property type="protein sequence ID" value="KIJ22900.1"/>
    <property type="molecule type" value="Genomic_DNA"/>
</dbReference>
<sequence>MEATTRGMYERDAARADILPILRYDVLPCQVYLPFPNSLQTAGVVSSAGANRGPQTVFRRTNAGGWNAYAARRMVQPVEEVRSSSLMAMLSVRTV</sequence>
<organism evidence="1 2">
    <name type="scientific">Sphaerobolus stellatus (strain SS14)</name>
    <dbReference type="NCBI Taxonomy" id="990650"/>
    <lineage>
        <taxon>Eukaryota</taxon>
        <taxon>Fungi</taxon>
        <taxon>Dikarya</taxon>
        <taxon>Basidiomycota</taxon>
        <taxon>Agaricomycotina</taxon>
        <taxon>Agaricomycetes</taxon>
        <taxon>Phallomycetidae</taxon>
        <taxon>Geastrales</taxon>
        <taxon>Sphaerobolaceae</taxon>
        <taxon>Sphaerobolus</taxon>
    </lineage>
</organism>
<keyword evidence="2" id="KW-1185">Reference proteome</keyword>
<dbReference type="Proteomes" id="UP000054279">
    <property type="component" value="Unassembled WGS sequence"/>
</dbReference>
<gene>
    <name evidence="1" type="ORF">M422DRAFT_39887</name>
</gene>
<evidence type="ECO:0000313" key="2">
    <source>
        <dbReference type="Proteomes" id="UP000054279"/>
    </source>
</evidence>